<evidence type="ECO:0000313" key="2">
    <source>
        <dbReference type="WBParaSite" id="PDA_v2.g10637.t1"/>
    </source>
</evidence>
<dbReference type="Proteomes" id="UP000887578">
    <property type="component" value="Unplaced"/>
</dbReference>
<dbReference type="SUPFAM" id="SSF49599">
    <property type="entry name" value="TRAF domain-like"/>
    <property type="match status" value="1"/>
</dbReference>
<sequence length="145" mass="16807">MSYPIHPENNNLKKYYLHCKYKLDKSLMSNTTSFATKYIPVEGMEDVEWQIRITTSHDGYRQSARFWGIYLDVKSTVPIKCEGSFEIASEENSVFKQFHGNTNMSSTIGISDFIDHNLLFGKKQKFFVDQKTALYVNATFSFTTK</sequence>
<dbReference type="WBParaSite" id="PDA_v2.g10637.t1">
    <property type="protein sequence ID" value="PDA_v2.g10637.t1"/>
    <property type="gene ID" value="PDA_v2.g10637"/>
</dbReference>
<dbReference type="AlphaFoldDB" id="A0A914NYU0"/>
<dbReference type="Gene3D" id="2.60.210.10">
    <property type="entry name" value="Apoptosis, Tumor Necrosis Factor Receptor Associated Protein 2, Chain A"/>
    <property type="match status" value="1"/>
</dbReference>
<evidence type="ECO:0000313" key="1">
    <source>
        <dbReference type="Proteomes" id="UP000887578"/>
    </source>
</evidence>
<name>A0A914NYU0_9BILA</name>
<dbReference type="InterPro" id="IPR008974">
    <property type="entry name" value="TRAF-like"/>
</dbReference>
<reference evidence="2" key="1">
    <citation type="submission" date="2022-11" db="UniProtKB">
        <authorList>
            <consortium name="WormBaseParasite"/>
        </authorList>
    </citation>
    <scope>IDENTIFICATION</scope>
</reference>
<keyword evidence="1" id="KW-1185">Reference proteome</keyword>
<protein>
    <submittedName>
        <fullName evidence="2">MATH domain-containing protein</fullName>
    </submittedName>
</protein>
<proteinExistence type="predicted"/>
<accession>A0A914NYU0</accession>
<organism evidence="1 2">
    <name type="scientific">Panagrolaimus davidi</name>
    <dbReference type="NCBI Taxonomy" id="227884"/>
    <lineage>
        <taxon>Eukaryota</taxon>
        <taxon>Metazoa</taxon>
        <taxon>Ecdysozoa</taxon>
        <taxon>Nematoda</taxon>
        <taxon>Chromadorea</taxon>
        <taxon>Rhabditida</taxon>
        <taxon>Tylenchina</taxon>
        <taxon>Panagrolaimomorpha</taxon>
        <taxon>Panagrolaimoidea</taxon>
        <taxon>Panagrolaimidae</taxon>
        <taxon>Panagrolaimus</taxon>
    </lineage>
</organism>